<feature type="chain" id="PRO_5041217879" evidence="1">
    <location>
        <begin position="18"/>
        <end position="730"/>
    </location>
</feature>
<dbReference type="EMBL" id="CAUJNA010003542">
    <property type="protein sequence ID" value="CAJ1404464.1"/>
    <property type="molecule type" value="Genomic_DNA"/>
</dbReference>
<keyword evidence="1" id="KW-0732">Signal</keyword>
<evidence type="ECO:0000313" key="3">
    <source>
        <dbReference type="Proteomes" id="UP001178507"/>
    </source>
</evidence>
<protein>
    <submittedName>
        <fullName evidence="2">Uncharacterized protein</fullName>
    </submittedName>
</protein>
<gene>
    <name evidence="2" type="ORF">EVOR1521_LOCUS26895</name>
</gene>
<accession>A0AA36NFJ2</accession>
<organism evidence="2 3">
    <name type="scientific">Effrenium voratum</name>
    <dbReference type="NCBI Taxonomy" id="2562239"/>
    <lineage>
        <taxon>Eukaryota</taxon>
        <taxon>Sar</taxon>
        <taxon>Alveolata</taxon>
        <taxon>Dinophyceae</taxon>
        <taxon>Suessiales</taxon>
        <taxon>Symbiodiniaceae</taxon>
        <taxon>Effrenium</taxon>
    </lineage>
</organism>
<reference evidence="2" key="1">
    <citation type="submission" date="2023-08" db="EMBL/GenBank/DDBJ databases">
        <authorList>
            <person name="Chen Y."/>
            <person name="Shah S."/>
            <person name="Dougan E. K."/>
            <person name="Thang M."/>
            <person name="Chan C."/>
        </authorList>
    </citation>
    <scope>NUCLEOTIDE SEQUENCE</scope>
</reference>
<dbReference type="Proteomes" id="UP001178507">
    <property type="component" value="Unassembled WGS sequence"/>
</dbReference>
<evidence type="ECO:0000313" key="2">
    <source>
        <dbReference type="EMBL" id="CAJ1404464.1"/>
    </source>
</evidence>
<evidence type="ECO:0000256" key="1">
    <source>
        <dbReference type="SAM" id="SignalP"/>
    </source>
</evidence>
<feature type="signal peptide" evidence="1">
    <location>
        <begin position="1"/>
        <end position="17"/>
    </location>
</feature>
<comment type="caution">
    <text evidence="2">The sequence shown here is derived from an EMBL/GenBank/DDBJ whole genome shotgun (WGS) entry which is preliminary data.</text>
</comment>
<sequence length="730" mass="80671">MAFLKACLLASLLEAQGNKFFSRESDAANNSDCAMVAGENVCERWVPLWGCDTPWSVYCREDHPLGPDHNEDTLDTMCHAHCLHAIVNGTNGTNITQVVEQKMEAIQAMIRNLYKLAAEARASGNLEKAKHLEEVANAEAQRELGYIPGLDLDPELLEAEDQAARAAAVRVVESDFEGETDVIFSGVRIDQGIVQHYHDSIRSLGIECGDREEADELAQSEQETLLKAANSTGDLTKFQSNQGKDTAAYMENQCSEDTLDLDFFIGNLQPAHHLHANSSYLLQAYSVKMHRMSHQLEFHAKAAMVLHDDSNGLAHHFVAHLKHQDAARVAKATGIALESPEHLKTSVHHLLHEVARSDLTDKQVARMHQLDEKHHEAIHGESKEMMCVNHAKRQQKAPAASPLHSQAVKDYIDCNCEQNQPTMVCQAKHGMALRQEAKQLAQKLSQATKAMQLDMDQAKEASLAALARAEHDAALVAPDADAYAALARRHGLQSNASKVAIGPCKTPFACKVCINGANCIEAPFPKTGKDSFEELKTIFSRSHKPPCLSGGCTACLALAPPIEPIQFKATIGFQATCTSNHAMLTSFAITLSFHVCVGGREMQEVLEWLGISCMQIASTRYHPFIGKLVPASFSLNLVVVRVTLEASVPVHELTQPCYDHCKTSKVKNDQKRICDLMGHIFPFSMVCARSAYDNCVTIFQNARGNGDLKMKIDLGLLWWWETVYTKKWYF</sequence>
<proteinExistence type="predicted"/>
<name>A0AA36NFJ2_9DINO</name>
<keyword evidence="3" id="KW-1185">Reference proteome</keyword>
<dbReference type="AlphaFoldDB" id="A0AA36NFJ2"/>